<reference evidence="10" key="1">
    <citation type="submission" date="2013-04" db="EMBL/GenBank/DDBJ databases">
        <authorList>
            <person name="Qu J."/>
            <person name="Murali S.C."/>
            <person name="Bandaranaike D."/>
            <person name="Bellair M."/>
            <person name="Blankenburg K."/>
            <person name="Chao H."/>
            <person name="Dinh H."/>
            <person name="Doddapaneni H."/>
            <person name="Downs B."/>
            <person name="Dugan-Rocha S."/>
            <person name="Elkadiri S."/>
            <person name="Gnanaolivu R.D."/>
            <person name="Hernandez B."/>
            <person name="Javaid M."/>
            <person name="Jayaseelan J.C."/>
            <person name="Lee S."/>
            <person name="Li M."/>
            <person name="Ming W."/>
            <person name="Munidasa M."/>
            <person name="Muniz J."/>
            <person name="Nguyen L."/>
            <person name="Ongeri F."/>
            <person name="Osuji N."/>
            <person name="Pu L.-L."/>
            <person name="Puazo M."/>
            <person name="Qu C."/>
            <person name="Quiroz J."/>
            <person name="Raj R."/>
            <person name="Weissenberger G."/>
            <person name="Xin Y."/>
            <person name="Zou X."/>
            <person name="Han Y."/>
            <person name="Richards S."/>
            <person name="Worley K."/>
            <person name="Muzny D."/>
            <person name="Gibbs R."/>
        </authorList>
    </citation>
    <scope>NUCLEOTIDE SEQUENCE</scope>
    <source>
        <strain evidence="10">Sampled in the wild</strain>
    </source>
</reference>
<dbReference type="PRINTS" id="PR01307">
    <property type="entry name" value="P2XRECEPTOR"/>
</dbReference>
<dbReference type="PANTHER" id="PTHR10125">
    <property type="entry name" value="P2X PURINOCEPTOR"/>
    <property type="match status" value="1"/>
</dbReference>
<keyword evidence="6" id="KW-0406">Ion transport</keyword>
<keyword evidence="7" id="KW-0472">Membrane</keyword>
<evidence type="ECO:0000256" key="8">
    <source>
        <dbReference type="ARBA" id="ARBA00023286"/>
    </source>
</evidence>
<sequence>MGSFAVDSLSYFCHYETPKIVVINSWKISLINRITQMCIISYIIGHNPPLKNLTFYLRYFSYVLVYNKGYQHIYQVDNVAVITKVKGVSVTNYSVDDFQVKRNNDYYNRIWDSVEYVIPPSENGAFFIMTNAIITPNQTQSICDETPDIPAALCNDSCPVGETFRNGNGITTGKCIISTQKPEVKVCQVAAWCPVEINKLPLKNNKVLISGAENYTVLIKNSIQFASLRGKYGRNNILENSNSSYMQSCYYNEKTDPLCPVFQVGDMIKAAGENFSEVASIGAVMAVTITWNCDLDKDFMKHCIPKYSFRRLYEHSLIHPGWNFRFSYTHEFERRTVLKAYGIKFVIEVQGEAGQFQLLPTFQNI</sequence>
<evidence type="ECO:0000256" key="4">
    <source>
        <dbReference type="ARBA" id="ARBA00022692"/>
    </source>
</evidence>
<dbReference type="GO" id="GO:0001614">
    <property type="term" value="F:purinergic nucleotide receptor activity"/>
    <property type="evidence" value="ECO:0007669"/>
    <property type="project" value="InterPro"/>
</dbReference>
<evidence type="ECO:0000256" key="6">
    <source>
        <dbReference type="ARBA" id="ARBA00023065"/>
    </source>
</evidence>
<keyword evidence="9" id="KW-0407">Ion channel</keyword>
<keyword evidence="5" id="KW-1133">Transmembrane helix</keyword>
<dbReference type="GO" id="GO:0004931">
    <property type="term" value="F:extracellularly ATP-gated monoatomic cation channel activity"/>
    <property type="evidence" value="ECO:0007669"/>
    <property type="project" value="InterPro"/>
</dbReference>
<dbReference type="NCBIfam" id="TIGR00863">
    <property type="entry name" value="P2X"/>
    <property type="match status" value="1"/>
</dbReference>
<reference evidence="10" key="2">
    <citation type="submission" date="2017-10" db="EMBL/GenBank/DDBJ databases">
        <title>Ladona fulva Genome sequencing and assembly.</title>
        <authorList>
            <person name="Murali S."/>
            <person name="Richards S."/>
            <person name="Bandaranaike D."/>
            <person name="Bellair M."/>
            <person name="Blankenburg K."/>
            <person name="Chao H."/>
            <person name="Dinh H."/>
            <person name="Doddapaneni H."/>
            <person name="Dugan-Rocha S."/>
            <person name="Elkadiri S."/>
            <person name="Gnanaolivu R."/>
            <person name="Hernandez B."/>
            <person name="Skinner E."/>
            <person name="Javaid M."/>
            <person name="Lee S."/>
            <person name="Li M."/>
            <person name="Ming W."/>
            <person name="Munidasa M."/>
            <person name="Muniz J."/>
            <person name="Nguyen L."/>
            <person name="Hughes D."/>
            <person name="Osuji N."/>
            <person name="Pu L.-L."/>
            <person name="Puazo M."/>
            <person name="Qu C."/>
            <person name="Quiroz J."/>
            <person name="Raj R."/>
            <person name="Weissenberger G."/>
            <person name="Xin Y."/>
            <person name="Zou X."/>
            <person name="Han Y."/>
            <person name="Worley K."/>
            <person name="Muzny D."/>
            <person name="Gibbs R."/>
        </authorList>
    </citation>
    <scope>NUCLEOTIDE SEQUENCE</scope>
    <source>
        <strain evidence="10">Sampled in the wild</strain>
    </source>
</reference>
<dbReference type="Proteomes" id="UP000792457">
    <property type="component" value="Unassembled WGS sequence"/>
</dbReference>
<evidence type="ECO:0000256" key="5">
    <source>
        <dbReference type="ARBA" id="ARBA00022989"/>
    </source>
</evidence>
<dbReference type="InterPro" id="IPR001429">
    <property type="entry name" value="P2X_purnocptor"/>
</dbReference>
<evidence type="ECO:0000256" key="1">
    <source>
        <dbReference type="ARBA" id="ARBA00004308"/>
    </source>
</evidence>
<evidence type="ECO:0000313" key="11">
    <source>
        <dbReference type="Proteomes" id="UP000792457"/>
    </source>
</evidence>
<dbReference type="InterPro" id="IPR027309">
    <property type="entry name" value="P2X_extracellular_dom_sf"/>
</dbReference>
<dbReference type="AlphaFoldDB" id="A0A8K0NRQ4"/>
<evidence type="ECO:0000313" key="10">
    <source>
        <dbReference type="EMBL" id="KAG8222245.1"/>
    </source>
</evidence>
<proteinExistence type="inferred from homology"/>
<comment type="subcellular location">
    <subcellularLocation>
        <location evidence="1">Endomembrane system</location>
    </subcellularLocation>
</comment>
<evidence type="ECO:0000256" key="7">
    <source>
        <dbReference type="ARBA" id="ARBA00023136"/>
    </source>
</evidence>
<evidence type="ECO:0000256" key="3">
    <source>
        <dbReference type="ARBA" id="ARBA00022448"/>
    </source>
</evidence>
<dbReference type="OrthoDB" id="494673at2759"/>
<dbReference type="GO" id="GO:0005886">
    <property type="term" value="C:plasma membrane"/>
    <property type="evidence" value="ECO:0007669"/>
    <property type="project" value="InterPro"/>
</dbReference>
<dbReference type="GO" id="GO:0070588">
    <property type="term" value="P:calcium ion transmembrane transport"/>
    <property type="evidence" value="ECO:0007669"/>
    <property type="project" value="TreeGrafter"/>
</dbReference>
<dbReference type="EMBL" id="KZ308127">
    <property type="protein sequence ID" value="KAG8222245.1"/>
    <property type="molecule type" value="Genomic_DNA"/>
</dbReference>
<dbReference type="GO" id="GO:0012505">
    <property type="term" value="C:endomembrane system"/>
    <property type="evidence" value="ECO:0007669"/>
    <property type="project" value="UniProtKB-SubCell"/>
</dbReference>
<organism evidence="10 11">
    <name type="scientific">Ladona fulva</name>
    <name type="common">Scarce chaser dragonfly</name>
    <name type="synonym">Libellula fulva</name>
    <dbReference type="NCBI Taxonomy" id="123851"/>
    <lineage>
        <taxon>Eukaryota</taxon>
        <taxon>Metazoa</taxon>
        <taxon>Ecdysozoa</taxon>
        <taxon>Arthropoda</taxon>
        <taxon>Hexapoda</taxon>
        <taxon>Insecta</taxon>
        <taxon>Pterygota</taxon>
        <taxon>Palaeoptera</taxon>
        <taxon>Odonata</taxon>
        <taxon>Epiprocta</taxon>
        <taxon>Anisoptera</taxon>
        <taxon>Libelluloidea</taxon>
        <taxon>Libellulidae</taxon>
        <taxon>Ladona</taxon>
    </lineage>
</organism>
<evidence type="ECO:0000256" key="2">
    <source>
        <dbReference type="ARBA" id="ARBA00009848"/>
    </source>
</evidence>
<keyword evidence="4" id="KW-0812">Transmembrane</keyword>
<gene>
    <name evidence="10" type="ORF">J437_LFUL001443</name>
</gene>
<comment type="similarity">
    <text evidence="2">Belongs to the P2X receptor family.</text>
</comment>
<keyword evidence="8" id="KW-1071">Ligand-gated ion channel</keyword>
<comment type="caution">
    <text evidence="10">The sequence shown here is derived from an EMBL/GenBank/DDBJ whole genome shotgun (WGS) entry which is preliminary data.</text>
</comment>
<dbReference type="GO" id="GO:0033198">
    <property type="term" value="P:response to ATP"/>
    <property type="evidence" value="ECO:0007669"/>
    <property type="project" value="InterPro"/>
</dbReference>
<keyword evidence="3" id="KW-0813">Transport</keyword>
<keyword evidence="11" id="KW-1185">Reference proteome</keyword>
<evidence type="ECO:0000256" key="9">
    <source>
        <dbReference type="ARBA" id="ARBA00023303"/>
    </source>
</evidence>
<dbReference type="PANTHER" id="PTHR10125:SF31">
    <property type="entry name" value="P2X RECEPTOR E"/>
    <property type="match status" value="1"/>
</dbReference>
<accession>A0A8K0NRQ4</accession>
<dbReference type="Gene3D" id="1.10.287.940">
    <property type="entry name" value="atp-gated p2x4 ion channel"/>
    <property type="match status" value="1"/>
</dbReference>
<feature type="non-terminal residue" evidence="10">
    <location>
        <position position="1"/>
    </location>
</feature>
<dbReference type="GO" id="GO:0098794">
    <property type="term" value="C:postsynapse"/>
    <property type="evidence" value="ECO:0007669"/>
    <property type="project" value="GOC"/>
</dbReference>
<dbReference type="InterPro" id="IPR059116">
    <property type="entry name" value="P2X_receptor"/>
</dbReference>
<name>A0A8K0NRQ4_LADFU</name>
<protein>
    <recommendedName>
        <fullName evidence="12">Purinergic receptor</fullName>
    </recommendedName>
</protein>
<evidence type="ECO:0008006" key="12">
    <source>
        <dbReference type="Google" id="ProtNLM"/>
    </source>
</evidence>
<dbReference type="Gene3D" id="2.60.490.10">
    <property type="entry name" value="atp-gated p2x4 ion channel domain"/>
    <property type="match status" value="1"/>
</dbReference>
<dbReference type="Pfam" id="PF00864">
    <property type="entry name" value="P2X_receptor"/>
    <property type="match status" value="1"/>
</dbReference>